<dbReference type="InterPro" id="IPR001842">
    <property type="entry name" value="Peptidase_M36"/>
</dbReference>
<keyword evidence="11" id="KW-0865">Zymogen</keyword>
<feature type="domain" description="F5/8 type C" evidence="13">
    <location>
        <begin position="793"/>
        <end position="903"/>
    </location>
</feature>
<dbReference type="Proteomes" id="UP000292564">
    <property type="component" value="Unassembled WGS sequence"/>
</dbReference>
<evidence type="ECO:0000259" key="13">
    <source>
        <dbReference type="PROSITE" id="PS50022"/>
    </source>
</evidence>
<comment type="subcellular location">
    <subcellularLocation>
        <location evidence="2">Secreted</location>
    </subcellularLocation>
</comment>
<evidence type="ECO:0000256" key="1">
    <source>
        <dbReference type="ARBA" id="ARBA00001947"/>
    </source>
</evidence>
<accession>A0A4Q7ZPF6</accession>
<dbReference type="GO" id="GO:0008270">
    <property type="term" value="F:zinc ion binding"/>
    <property type="evidence" value="ECO:0007669"/>
    <property type="project" value="InterPro"/>
</dbReference>
<comment type="similarity">
    <text evidence="3">Belongs to the peptidase M36 family.</text>
</comment>
<dbReference type="AlphaFoldDB" id="A0A4Q7ZPF6"/>
<keyword evidence="14" id="KW-0121">Carboxypeptidase</keyword>
<dbReference type="EMBL" id="SHKY01000001">
    <property type="protein sequence ID" value="RZU52940.1"/>
    <property type="molecule type" value="Genomic_DNA"/>
</dbReference>
<dbReference type="Gene3D" id="2.60.40.1120">
    <property type="entry name" value="Carboxypeptidase-like, regulatory domain"/>
    <property type="match status" value="1"/>
</dbReference>
<keyword evidence="4" id="KW-0964">Secreted</keyword>
<evidence type="ECO:0000313" key="15">
    <source>
        <dbReference type="Proteomes" id="UP000292564"/>
    </source>
</evidence>
<dbReference type="PANTHER" id="PTHR33478">
    <property type="entry name" value="EXTRACELLULAR METALLOPROTEINASE MEP"/>
    <property type="match status" value="1"/>
</dbReference>
<dbReference type="SUPFAM" id="SSF49452">
    <property type="entry name" value="Starch-binding domain-like"/>
    <property type="match status" value="1"/>
</dbReference>
<evidence type="ECO:0000256" key="4">
    <source>
        <dbReference type="ARBA" id="ARBA00022525"/>
    </source>
</evidence>
<keyword evidence="6" id="KW-0479">Metal-binding</keyword>
<evidence type="ECO:0000256" key="9">
    <source>
        <dbReference type="ARBA" id="ARBA00022833"/>
    </source>
</evidence>
<comment type="cofactor">
    <cofactor evidence="1">
        <name>Zn(2+)</name>
        <dbReference type="ChEBI" id="CHEBI:29105"/>
    </cofactor>
</comment>
<reference evidence="14 15" key="1">
    <citation type="submission" date="2019-02" db="EMBL/GenBank/DDBJ databases">
        <title>Sequencing the genomes of 1000 actinobacteria strains.</title>
        <authorList>
            <person name="Klenk H.-P."/>
        </authorList>
    </citation>
    <scope>NUCLEOTIDE SEQUENCE [LARGE SCALE GENOMIC DNA]</scope>
    <source>
        <strain evidence="14 15">DSM 45162</strain>
    </source>
</reference>
<sequence>MKPLSAPSLNRRWGAAAAGVVLLAGLLPAQASAAPQARGAVGAADQNAKGEELANYDSRSALTAPARPTVTGEAAGLAAKRLAAAAKPGSPPRKLRDQLGVQGIVDIDGATGTPRRVAKLDGFLTGASRKKPATIALDYVKAHSDVFGLSATAVDQLQLRKDYVDIAGTHHLSFVQSVDGVPVFGNGLKAHVAKDGRLVQVDGSPLAVLPNSTGGSKLTAAKAREAAVQNVLGDSAAKATSAAAGPTRTTAFTDGGNAQLVMFQTATGPRLAWRVVTVDEGYVHVVDAADGTVLYRQSTVQHDSGSVFPNYPGAPAGGKQVTVDLGKWLPNNSPRLAGNVAHVWSDVDDDNKASASEEIAPSGKRSWNFPFTDFSTAAADTGCTAAFPCSWDPKTPNSWQKNRAQNAVQLYYFLGLWHDHLKAAPIGFTRSAGNFEAVDDDAVQGHTMDGANTANGLPDPRHVNNANMNTPPDGIKPTMQMYLFRPVENGPFIAGNSGDDADIVFHEYTHGLSNRLVVDAAGVSTLGSIQAGSMGEAWSDWYALDYLVGKGLEKDTSKVGDLRIGRYVGKGQNLIRTAPVDCPVGTTSEDCAGTPGAGPGGYTYGDFGKIAGRPEVHADGEIWAQTLWDLRTAIGSKKARSLVTRAMELSPANPSFLDQRNSILQADTVVNGGKLSAKIWSVFAKRGMGYFAGAIDGDDFQPVEDFSLPPASDTPRGTLSGKVNDALSKAPLAGVVVGFGGHASGFAGDYVATTAADGTYTITGILPGTYPKVFARMPGYDTESRTVSVAARANAADWTLRRNWASTGGGSKVGSFTGVDYTEYGCGPAALFDQSLGAGWVSDAKLLQTPGTAIEPRTVVLELPKAVDVTELTINPTAACGDAGSASTGDYRLETSTDGVTWTVGSQGHFTPADRKVNTVALAAGSATGVKFLRYTMLSTQVADVQGTCPGNFSGCEDVDSTEIGVYGNPVG</sequence>
<dbReference type="GO" id="GO:0004222">
    <property type="term" value="F:metalloendopeptidase activity"/>
    <property type="evidence" value="ECO:0007669"/>
    <property type="project" value="InterPro"/>
</dbReference>
<evidence type="ECO:0000256" key="7">
    <source>
        <dbReference type="ARBA" id="ARBA00022729"/>
    </source>
</evidence>
<dbReference type="Pfam" id="PF13620">
    <property type="entry name" value="CarboxypepD_reg"/>
    <property type="match status" value="1"/>
</dbReference>
<dbReference type="GO" id="GO:0030246">
    <property type="term" value="F:carbohydrate binding"/>
    <property type="evidence" value="ECO:0007669"/>
    <property type="project" value="InterPro"/>
</dbReference>
<dbReference type="RefSeq" id="WP_130511494.1">
    <property type="nucleotide sequence ID" value="NZ_SHKY01000001.1"/>
</dbReference>
<keyword evidence="10" id="KW-0482">Metalloprotease</keyword>
<dbReference type="InterPro" id="IPR050371">
    <property type="entry name" value="Fungal_virulence_M36"/>
</dbReference>
<keyword evidence="5" id="KW-0645">Protease</keyword>
<dbReference type="Pfam" id="PF07504">
    <property type="entry name" value="FTP"/>
    <property type="match status" value="1"/>
</dbReference>
<organism evidence="14 15">
    <name type="scientific">Krasilnikovia cinnamomea</name>
    <dbReference type="NCBI Taxonomy" id="349313"/>
    <lineage>
        <taxon>Bacteria</taxon>
        <taxon>Bacillati</taxon>
        <taxon>Actinomycetota</taxon>
        <taxon>Actinomycetes</taxon>
        <taxon>Micromonosporales</taxon>
        <taxon>Micromonosporaceae</taxon>
        <taxon>Krasilnikovia</taxon>
    </lineage>
</organism>
<dbReference type="OrthoDB" id="5377264at2"/>
<dbReference type="PRINTS" id="PR00999">
    <property type="entry name" value="FUNGALYSIN"/>
</dbReference>
<dbReference type="InterPro" id="IPR013784">
    <property type="entry name" value="Carb-bd-like_fold"/>
</dbReference>
<evidence type="ECO:0000313" key="14">
    <source>
        <dbReference type="EMBL" id="RZU52940.1"/>
    </source>
</evidence>
<dbReference type="InterPro" id="IPR008979">
    <property type="entry name" value="Galactose-bd-like_sf"/>
</dbReference>
<protein>
    <submittedName>
        <fullName evidence="14">Carboxypeptidase family protein</fullName>
    </submittedName>
</protein>
<feature type="signal peptide" evidence="12">
    <location>
        <begin position="1"/>
        <end position="33"/>
    </location>
</feature>
<dbReference type="SUPFAM" id="SSF49785">
    <property type="entry name" value="Galactose-binding domain-like"/>
    <property type="match status" value="1"/>
</dbReference>
<dbReference type="Pfam" id="PF02128">
    <property type="entry name" value="Peptidase_M36"/>
    <property type="match status" value="1"/>
</dbReference>
<evidence type="ECO:0000256" key="6">
    <source>
        <dbReference type="ARBA" id="ARBA00022723"/>
    </source>
</evidence>
<evidence type="ECO:0000256" key="10">
    <source>
        <dbReference type="ARBA" id="ARBA00023049"/>
    </source>
</evidence>
<comment type="caution">
    <text evidence="14">The sequence shown here is derived from an EMBL/GenBank/DDBJ whole genome shotgun (WGS) entry which is preliminary data.</text>
</comment>
<proteinExistence type="inferred from homology"/>
<dbReference type="InterPro" id="IPR027268">
    <property type="entry name" value="Peptidase_M4/M1_CTD_sf"/>
</dbReference>
<dbReference type="Gene3D" id="3.10.450.490">
    <property type="match status" value="1"/>
</dbReference>
<evidence type="ECO:0000256" key="5">
    <source>
        <dbReference type="ARBA" id="ARBA00022670"/>
    </source>
</evidence>
<evidence type="ECO:0000256" key="2">
    <source>
        <dbReference type="ARBA" id="ARBA00004613"/>
    </source>
</evidence>
<dbReference type="GO" id="GO:0005615">
    <property type="term" value="C:extracellular space"/>
    <property type="evidence" value="ECO:0007669"/>
    <property type="project" value="InterPro"/>
</dbReference>
<evidence type="ECO:0000256" key="11">
    <source>
        <dbReference type="ARBA" id="ARBA00023145"/>
    </source>
</evidence>
<dbReference type="GO" id="GO:0006508">
    <property type="term" value="P:proteolysis"/>
    <property type="evidence" value="ECO:0007669"/>
    <property type="project" value="UniProtKB-KW"/>
</dbReference>
<gene>
    <name evidence="14" type="ORF">EV385_4824</name>
</gene>
<evidence type="ECO:0000256" key="12">
    <source>
        <dbReference type="SAM" id="SignalP"/>
    </source>
</evidence>
<dbReference type="PANTHER" id="PTHR33478:SF1">
    <property type="entry name" value="EXTRACELLULAR METALLOPROTEINASE MEP"/>
    <property type="match status" value="1"/>
</dbReference>
<dbReference type="SUPFAM" id="SSF55486">
    <property type="entry name" value="Metalloproteases ('zincins'), catalytic domain"/>
    <property type="match status" value="1"/>
</dbReference>
<feature type="chain" id="PRO_5020841203" evidence="12">
    <location>
        <begin position="34"/>
        <end position="972"/>
    </location>
</feature>
<dbReference type="InterPro" id="IPR011096">
    <property type="entry name" value="FTP_domain"/>
</dbReference>
<dbReference type="GO" id="GO:0004180">
    <property type="term" value="F:carboxypeptidase activity"/>
    <property type="evidence" value="ECO:0007669"/>
    <property type="project" value="UniProtKB-KW"/>
</dbReference>
<keyword evidence="7 12" id="KW-0732">Signal</keyword>
<evidence type="ECO:0000256" key="3">
    <source>
        <dbReference type="ARBA" id="ARBA00006006"/>
    </source>
</evidence>
<dbReference type="Gene3D" id="2.60.120.260">
    <property type="entry name" value="Galactose-binding domain-like"/>
    <property type="match status" value="1"/>
</dbReference>
<dbReference type="Gene3D" id="1.10.390.10">
    <property type="entry name" value="Neutral Protease Domain 2"/>
    <property type="match status" value="1"/>
</dbReference>
<dbReference type="PROSITE" id="PS50022">
    <property type="entry name" value="FA58C_3"/>
    <property type="match status" value="1"/>
</dbReference>
<keyword evidence="8" id="KW-0378">Hydrolase</keyword>
<keyword evidence="15" id="KW-1185">Reference proteome</keyword>
<evidence type="ECO:0000256" key="8">
    <source>
        <dbReference type="ARBA" id="ARBA00022801"/>
    </source>
</evidence>
<keyword evidence="9" id="KW-0862">Zinc</keyword>
<dbReference type="InterPro" id="IPR000421">
    <property type="entry name" value="FA58C"/>
</dbReference>
<dbReference type="Gene3D" id="3.10.170.10">
    <property type="match status" value="1"/>
</dbReference>
<name>A0A4Q7ZPF6_9ACTN</name>